<dbReference type="Gene3D" id="3.40.30.10">
    <property type="entry name" value="Glutaredoxin"/>
    <property type="match status" value="1"/>
</dbReference>
<organism evidence="2 3">
    <name type="scientific">Bosea eneae</name>
    <dbReference type="NCBI Taxonomy" id="151454"/>
    <lineage>
        <taxon>Bacteria</taxon>
        <taxon>Pseudomonadati</taxon>
        <taxon>Pseudomonadota</taxon>
        <taxon>Alphaproteobacteria</taxon>
        <taxon>Hyphomicrobiales</taxon>
        <taxon>Boseaceae</taxon>
        <taxon>Bosea</taxon>
    </lineage>
</organism>
<sequence>MLKSRRLVLSAVALTALAMVAVYVVLTDRTQRPGNAAALAFQRLDGGPADLASFRGQAVLLTIWATWCWSCREELPALARFHRALDGRPPAVVALSVDRDGAEIVEPLLEQLKVKDLPVYLDPTGASVARLAISGLPTTILLGPDGSERARWYGVKAWDQKPMADEIAALLAVYKKTDAR</sequence>
<evidence type="ECO:0000313" key="2">
    <source>
        <dbReference type="EMBL" id="MFC5422922.1"/>
    </source>
</evidence>
<dbReference type="RefSeq" id="WP_377801153.1">
    <property type="nucleotide sequence ID" value="NZ_JBHSLW010000054.1"/>
</dbReference>
<protein>
    <submittedName>
        <fullName evidence="2">TlpA disulfide reductase family protein</fullName>
    </submittedName>
</protein>
<dbReference type="Pfam" id="PF00578">
    <property type="entry name" value="AhpC-TSA"/>
    <property type="match status" value="1"/>
</dbReference>
<dbReference type="PANTHER" id="PTHR42852">
    <property type="entry name" value="THIOL:DISULFIDE INTERCHANGE PROTEIN DSBE"/>
    <property type="match status" value="1"/>
</dbReference>
<dbReference type="SUPFAM" id="SSF52833">
    <property type="entry name" value="Thioredoxin-like"/>
    <property type="match status" value="1"/>
</dbReference>
<keyword evidence="3" id="KW-1185">Reference proteome</keyword>
<dbReference type="InterPro" id="IPR036249">
    <property type="entry name" value="Thioredoxin-like_sf"/>
</dbReference>
<dbReference type="PANTHER" id="PTHR42852:SF18">
    <property type="entry name" value="CHROMOSOME UNDETERMINED SCAFFOLD_47, WHOLE GENOME SHOTGUN SEQUENCE"/>
    <property type="match status" value="1"/>
</dbReference>
<comment type="caution">
    <text evidence="2">The sequence shown here is derived from an EMBL/GenBank/DDBJ whole genome shotgun (WGS) entry which is preliminary data.</text>
</comment>
<dbReference type="InterPro" id="IPR000866">
    <property type="entry name" value="AhpC/TSA"/>
</dbReference>
<dbReference type="EMBL" id="JBHSLW010000054">
    <property type="protein sequence ID" value="MFC5422922.1"/>
    <property type="molecule type" value="Genomic_DNA"/>
</dbReference>
<proteinExistence type="predicted"/>
<dbReference type="Proteomes" id="UP001596053">
    <property type="component" value="Unassembled WGS sequence"/>
</dbReference>
<name>A0ABW0IXX1_9HYPH</name>
<evidence type="ECO:0000313" key="3">
    <source>
        <dbReference type="Proteomes" id="UP001596053"/>
    </source>
</evidence>
<accession>A0ABW0IXX1</accession>
<evidence type="ECO:0000259" key="1">
    <source>
        <dbReference type="PROSITE" id="PS51352"/>
    </source>
</evidence>
<gene>
    <name evidence="2" type="ORF">ACFPOB_25555</name>
</gene>
<dbReference type="InterPro" id="IPR013766">
    <property type="entry name" value="Thioredoxin_domain"/>
</dbReference>
<dbReference type="CDD" id="cd02966">
    <property type="entry name" value="TlpA_like_family"/>
    <property type="match status" value="1"/>
</dbReference>
<reference evidence="3" key="1">
    <citation type="journal article" date="2019" name="Int. J. Syst. Evol. Microbiol.">
        <title>The Global Catalogue of Microorganisms (GCM) 10K type strain sequencing project: providing services to taxonomists for standard genome sequencing and annotation.</title>
        <authorList>
            <consortium name="The Broad Institute Genomics Platform"/>
            <consortium name="The Broad Institute Genome Sequencing Center for Infectious Disease"/>
            <person name="Wu L."/>
            <person name="Ma J."/>
        </authorList>
    </citation>
    <scope>NUCLEOTIDE SEQUENCE [LARGE SCALE GENOMIC DNA]</scope>
    <source>
        <strain evidence="3">NCAIM B.01391</strain>
    </source>
</reference>
<feature type="domain" description="Thioredoxin" evidence="1">
    <location>
        <begin position="30"/>
        <end position="172"/>
    </location>
</feature>
<dbReference type="InterPro" id="IPR050553">
    <property type="entry name" value="Thioredoxin_ResA/DsbE_sf"/>
</dbReference>
<dbReference type="PROSITE" id="PS51352">
    <property type="entry name" value="THIOREDOXIN_2"/>
    <property type="match status" value="1"/>
</dbReference>